<dbReference type="InterPro" id="IPR025528">
    <property type="entry name" value="BrnA_antitoxin"/>
</dbReference>
<accession>A3IN72</accession>
<dbReference type="EMBL" id="AAXW01000009">
    <property type="protein sequence ID" value="EAZ92049.1"/>
    <property type="molecule type" value="Genomic_DNA"/>
</dbReference>
<keyword evidence="2" id="KW-1185">Reference proteome</keyword>
<proteinExistence type="predicted"/>
<sequence length="69" mass="8086">MKESDIDYSDIPATDTEFWQEATVNNPLKVSVTLKLDPSVFAWYKQQFPQEYQSLINAVLEKYMIEHNS</sequence>
<evidence type="ECO:0000313" key="2">
    <source>
        <dbReference type="Proteomes" id="UP000003781"/>
    </source>
</evidence>
<dbReference type="Pfam" id="PF14384">
    <property type="entry name" value="BrnA_antitoxin"/>
    <property type="match status" value="1"/>
</dbReference>
<protein>
    <recommendedName>
        <fullName evidence="3">3-oxoacyl-ACP synthase</fullName>
    </recommendedName>
</protein>
<dbReference type="Proteomes" id="UP000003781">
    <property type="component" value="Unassembled WGS sequence"/>
</dbReference>
<evidence type="ECO:0000313" key="1">
    <source>
        <dbReference type="EMBL" id="EAZ92049.1"/>
    </source>
</evidence>
<dbReference type="RefSeq" id="WP_008274837.1">
    <property type="nucleotide sequence ID" value="NZ_AAXW01000009.1"/>
</dbReference>
<gene>
    <name evidence="1" type="ORF">CY0110_00285</name>
</gene>
<evidence type="ECO:0008006" key="3">
    <source>
        <dbReference type="Google" id="ProtNLM"/>
    </source>
</evidence>
<name>A3IN72_9CHRO</name>
<dbReference type="AlphaFoldDB" id="A3IN72"/>
<reference evidence="1 2" key="1">
    <citation type="submission" date="2007-03" db="EMBL/GenBank/DDBJ databases">
        <authorList>
            <person name="Stal L."/>
            <person name="Ferriera S."/>
            <person name="Johnson J."/>
            <person name="Kravitz S."/>
            <person name="Beeson K."/>
            <person name="Sutton G."/>
            <person name="Rogers Y.-H."/>
            <person name="Friedman R."/>
            <person name="Frazier M."/>
            <person name="Venter J.C."/>
        </authorList>
    </citation>
    <scope>NUCLEOTIDE SEQUENCE [LARGE SCALE GENOMIC DNA]</scope>
    <source>
        <strain evidence="1 2">CCY0110</strain>
    </source>
</reference>
<organism evidence="1 2">
    <name type="scientific">Crocosphaera chwakensis CCY0110</name>
    <dbReference type="NCBI Taxonomy" id="391612"/>
    <lineage>
        <taxon>Bacteria</taxon>
        <taxon>Bacillati</taxon>
        <taxon>Cyanobacteriota</taxon>
        <taxon>Cyanophyceae</taxon>
        <taxon>Oscillatoriophycideae</taxon>
        <taxon>Chroococcales</taxon>
        <taxon>Aphanothecaceae</taxon>
        <taxon>Crocosphaera</taxon>
        <taxon>Crocosphaera chwakensis</taxon>
    </lineage>
</organism>
<comment type="caution">
    <text evidence="1">The sequence shown here is derived from an EMBL/GenBank/DDBJ whole genome shotgun (WGS) entry which is preliminary data.</text>
</comment>
<dbReference type="eggNOG" id="COG3514">
    <property type="taxonomic scope" value="Bacteria"/>
</dbReference>